<accession>K1XMK7</accession>
<feature type="domain" description="Microbial-type PARG catalytic" evidence="2">
    <location>
        <begin position="192"/>
        <end position="273"/>
    </location>
</feature>
<evidence type="ECO:0000256" key="1">
    <source>
        <dbReference type="SAM" id="MobiDB-lite"/>
    </source>
</evidence>
<dbReference type="NCBIfam" id="TIGR02452">
    <property type="entry name" value="TIGR02452 family protein"/>
    <property type="match status" value="1"/>
</dbReference>
<dbReference type="Gene3D" id="3.40.220.10">
    <property type="entry name" value="Leucine Aminopeptidase, subunit E, domain 1"/>
    <property type="match status" value="1"/>
</dbReference>
<evidence type="ECO:0000259" key="2">
    <source>
        <dbReference type="Pfam" id="PF10021"/>
    </source>
</evidence>
<protein>
    <recommendedName>
        <fullName evidence="2">Microbial-type PARG catalytic domain-containing protein</fullName>
    </recommendedName>
</protein>
<dbReference type="SUPFAM" id="SSF52949">
    <property type="entry name" value="Macro domain-like"/>
    <property type="match status" value="1"/>
</dbReference>
<dbReference type="InterPro" id="IPR043472">
    <property type="entry name" value="Macro_dom-like"/>
</dbReference>
<dbReference type="InParanoid" id="K1XMK7"/>
<dbReference type="GeneID" id="18756801"/>
<feature type="region of interest" description="Disordered" evidence="1">
    <location>
        <begin position="20"/>
        <end position="73"/>
    </location>
</feature>
<keyword evidence="4" id="KW-1185">Reference proteome</keyword>
<gene>
    <name evidence="3" type="ORF">MBM_00866</name>
</gene>
<dbReference type="HOGENOM" id="CLU_024412_2_0_1"/>
<dbReference type="eggNOG" id="ENOG502S35J">
    <property type="taxonomic scope" value="Eukaryota"/>
</dbReference>
<sequence length="418" mass="45646">MARRIRVIECEGVRTGVLGDVSDGKAKRTGNYSRKRKEAVRSEDKEVGTLRQKGQESRHHCSVDDGCKKHIPNRSGHGKAAARFLAKDRPWIASDAVSTATDLNICESRHLSTMMSTVAERVELAEDLVGSFIPLVLIREPRAWDGVRRSELIQYSPGANGPSTTPGNIPSEVLAPVAADDGFLTPGLLRPTIRVIESDTLDAVQAIRKMNPQARVAALNMASDRVPGGRLLHGGFAQEEALCLRSTLHASLRCQFYRIPTLAGIYSPDVLVFGGSLFIQMPTTEWFYTDVISVAALLQPDLIIDRRGIWVYAWQKDLETMTDKIRLIFQIANQKGITHLVLGALGCGQFCNPPEQVAMIFRRVILGGCGSFGVTGLEEITFAIVGNGPHDENLKNFEIVFADVMAPGPEGSCDKVVG</sequence>
<dbReference type="PANTHER" id="PTHR35596:SF1">
    <property type="entry name" value="MICROBIAL-TYPE PARG CATALYTIC DOMAIN-CONTAINING PROTEIN"/>
    <property type="match status" value="1"/>
</dbReference>
<dbReference type="Proteomes" id="UP000006753">
    <property type="component" value="Unassembled WGS sequence"/>
</dbReference>
<dbReference type="InterPro" id="IPR012664">
    <property type="entry name" value="CHP02452"/>
</dbReference>
<evidence type="ECO:0000313" key="3">
    <source>
        <dbReference type="EMBL" id="EKD21753.1"/>
    </source>
</evidence>
<dbReference type="OrthoDB" id="9985428at2759"/>
<proteinExistence type="predicted"/>
<dbReference type="AlphaFoldDB" id="K1XMK7"/>
<dbReference type="Pfam" id="PF10021">
    <property type="entry name" value="PARG_cat_microb"/>
    <property type="match status" value="1"/>
</dbReference>
<organism evidence="3 4">
    <name type="scientific">Marssonina brunnea f. sp. multigermtubi (strain MB_m1)</name>
    <name type="common">Marssonina leaf spot fungus</name>
    <dbReference type="NCBI Taxonomy" id="1072389"/>
    <lineage>
        <taxon>Eukaryota</taxon>
        <taxon>Fungi</taxon>
        <taxon>Dikarya</taxon>
        <taxon>Ascomycota</taxon>
        <taxon>Pezizomycotina</taxon>
        <taxon>Leotiomycetes</taxon>
        <taxon>Helotiales</taxon>
        <taxon>Drepanopezizaceae</taxon>
        <taxon>Drepanopeziza</taxon>
    </lineage>
</organism>
<dbReference type="InterPro" id="IPR019261">
    <property type="entry name" value="PARG_cat_microbial"/>
</dbReference>
<name>K1XMK7_MARBU</name>
<dbReference type="OMA" id="FAIKDHN"/>
<dbReference type="EMBL" id="JH921428">
    <property type="protein sequence ID" value="EKD21753.1"/>
    <property type="molecule type" value="Genomic_DNA"/>
</dbReference>
<feature type="compositionally biased region" description="Basic and acidic residues" evidence="1">
    <location>
        <begin position="39"/>
        <end position="68"/>
    </location>
</feature>
<dbReference type="PANTHER" id="PTHR35596">
    <property type="entry name" value="DUF2263 DOMAIN-CONTAINING PROTEIN"/>
    <property type="match status" value="1"/>
</dbReference>
<reference evidence="3 4" key="1">
    <citation type="journal article" date="2012" name="BMC Genomics">
        <title>Sequencing the genome of Marssonina brunnea reveals fungus-poplar co-evolution.</title>
        <authorList>
            <person name="Zhu S."/>
            <person name="Cao Y.-Z."/>
            <person name="Jiang C."/>
            <person name="Tan B.-Y."/>
            <person name="Wang Z."/>
            <person name="Feng S."/>
            <person name="Zhang L."/>
            <person name="Su X.-H."/>
            <person name="Brejova B."/>
            <person name="Vinar T."/>
            <person name="Xu M."/>
            <person name="Wang M.-X."/>
            <person name="Zhang S.-G."/>
            <person name="Huang M.-R."/>
            <person name="Wu R."/>
            <person name="Zhou Y."/>
        </authorList>
    </citation>
    <scope>NUCLEOTIDE SEQUENCE [LARGE SCALE GENOMIC DNA]</scope>
    <source>
        <strain evidence="3 4">MB_m1</strain>
    </source>
</reference>
<dbReference type="STRING" id="1072389.K1XMK7"/>
<evidence type="ECO:0000313" key="4">
    <source>
        <dbReference type="Proteomes" id="UP000006753"/>
    </source>
</evidence>
<dbReference type="KEGG" id="mbe:MBM_00866"/>